<name>A0AAV9LS34_9SOLN</name>
<feature type="signal peptide" evidence="1">
    <location>
        <begin position="1"/>
        <end position="24"/>
    </location>
</feature>
<accession>A0AAV9LS34</accession>
<dbReference type="InterPro" id="IPR051886">
    <property type="entry name" value="Seed_Dev/Stress_Resp_Reg"/>
</dbReference>
<dbReference type="Pfam" id="PF14144">
    <property type="entry name" value="DOG1"/>
    <property type="match status" value="1"/>
</dbReference>
<dbReference type="Proteomes" id="UP001311915">
    <property type="component" value="Unassembled WGS sequence"/>
</dbReference>
<dbReference type="AlphaFoldDB" id="A0AAV9LS34"/>
<evidence type="ECO:0000313" key="4">
    <source>
        <dbReference type="Proteomes" id="UP001311915"/>
    </source>
</evidence>
<dbReference type="PANTHER" id="PTHR46354:SF9">
    <property type="entry name" value="PROTEIN INAPERTURATE POLLEN1"/>
    <property type="match status" value="1"/>
</dbReference>
<sequence>MILPAKFELCFFFFFFASSSPFSAKEETKTELILLFSKMFKAIAHFGFKKSSKPFKDYYDGWFKTLKNVLLPHLRHAMSSSATSGPILLASHVEVMHRHFLKYYEALDLAATNDVSQVLYPDWRNPFEKPFLWVGDLHPYLFTNLLRSFIGDSESEIDSDIFDKLQNWHVVMAWKSPSRKLTTGVDQIECGLRLMVPALAARARDAQAKFVEKMAVEWGKCEGRKQEMKGVVGESAAAEMEELVGVFVDANRLRRSVLSDILNVTDVNQAAVFLEALAQFLVGFRNRELLSQFDKCSLEL</sequence>
<dbReference type="GO" id="GO:0043565">
    <property type="term" value="F:sequence-specific DNA binding"/>
    <property type="evidence" value="ECO:0007669"/>
    <property type="project" value="InterPro"/>
</dbReference>
<proteinExistence type="predicted"/>
<reference evidence="3 4" key="1">
    <citation type="submission" date="2023-10" db="EMBL/GenBank/DDBJ databases">
        <title>Genome-Wide Identification Analysis in wild type Solanum Pinnatisectum Reveals Some Genes Defensing Phytophthora Infestans.</title>
        <authorList>
            <person name="Sun C."/>
        </authorList>
    </citation>
    <scope>NUCLEOTIDE SEQUENCE [LARGE SCALE GENOMIC DNA]</scope>
    <source>
        <strain evidence="3">LQN</strain>
        <tissue evidence="3">Leaf</tissue>
    </source>
</reference>
<keyword evidence="4" id="KW-1185">Reference proteome</keyword>
<evidence type="ECO:0000256" key="1">
    <source>
        <dbReference type="SAM" id="SignalP"/>
    </source>
</evidence>
<dbReference type="PROSITE" id="PS51806">
    <property type="entry name" value="DOG1"/>
    <property type="match status" value="1"/>
</dbReference>
<dbReference type="InterPro" id="IPR025422">
    <property type="entry name" value="TGA_domain"/>
</dbReference>
<dbReference type="GO" id="GO:0006351">
    <property type="term" value="P:DNA-templated transcription"/>
    <property type="evidence" value="ECO:0007669"/>
    <property type="project" value="InterPro"/>
</dbReference>
<gene>
    <name evidence="3" type="ORF">R3W88_021532</name>
</gene>
<keyword evidence="1" id="KW-0732">Signal</keyword>
<dbReference type="PANTHER" id="PTHR46354">
    <property type="entry name" value="DOG1 DOMAIN-CONTAINING PROTEIN"/>
    <property type="match status" value="1"/>
</dbReference>
<protein>
    <recommendedName>
        <fullName evidence="2">DOG1 domain-containing protein</fullName>
    </recommendedName>
</protein>
<feature type="chain" id="PRO_5043451754" description="DOG1 domain-containing protein" evidence="1">
    <location>
        <begin position="25"/>
        <end position="300"/>
    </location>
</feature>
<organism evidence="3 4">
    <name type="scientific">Solanum pinnatisectum</name>
    <name type="common">tansyleaf nightshade</name>
    <dbReference type="NCBI Taxonomy" id="50273"/>
    <lineage>
        <taxon>Eukaryota</taxon>
        <taxon>Viridiplantae</taxon>
        <taxon>Streptophyta</taxon>
        <taxon>Embryophyta</taxon>
        <taxon>Tracheophyta</taxon>
        <taxon>Spermatophyta</taxon>
        <taxon>Magnoliopsida</taxon>
        <taxon>eudicotyledons</taxon>
        <taxon>Gunneridae</taxon>
        <taxon>Pentapetalae</taxon>
        <taxon>asterids</taxon>
        <taxon>lamiids</taxon>
        <taxon>Solanales</taxon>
        <taxon>Solanaceae</taxon>
        <taxon>Solanoideae</taxon>
        <taxon>Solaneae</taxon>
        <taxon>Solanum</taxon>
    </lineage>
</organism>
<dbReference type="EMBL" id="JAWPEI010000004">
    <property type="protein sequence ID" value="KAK4728544.1"/>
    <property type="molecule type" value="Genomic_DNA"/>
</dbReference>
<evidence type="ECO:0000313" key="3">
    <source>
        <dbReference type="EMBL" id="KAK4728544.1"/>
    </source>
</evidence>
<evidence type="ECO:0000259" key="2">
    <source>
        <dbReference type="PROSITE" id="PS51806"/>
    </source>
</evidence>
<feature type="domain" description="DOG1" evidence="2">
    <location>
        <begin position="52"/>
        <end position="294"/>
    </location>
</feature>
<comment type="caution">
    <text evidence="3">The sequence shown here is derived from an EMBL/GenBank/DDBJ whole genome shotgun (WGS) entry which is preliminary data.</text>
</comment>